<evidence type="ECO:0000313" key="1">
    <source>
        <dbReference type="EMBL" id="KAL0445099.1"/>
    </source>
</evidence>
<reference evidence="1" key="1">
    <citation type="submission" date="2020-06" db="EMBL/GenBank/DDBJ databases">
        <authorList>
            <person name="Li T."/>
            <person name="Hu X."/>
            <person name="Zhang T."/>
            <person name="Song X."/>
            <person name="Zhang H."/>
            <person name="Dai N."/>
            <person name="Sheng W."/>
            <person name="Hou X."/>
            <person name="Wei L."/>
        </authorList>
    </citation>
    <scope>NUCLEOTIDE SEQUENCE</scope>
    <source>
        <strain evidence="1">KEN1</strain>
        <tissue evidence="1">Leaf</tissue>
    </source>
</reference>
<dbReference type="EMBL" id="JACGWN010000007">
    <property type="protein sequence ID" value="KAL0445099.1"/>
    <property type="molecule type" value="Genomic_DNA"/>
</dbReference>
<comment type="caution">
    <text evidence="1">The sequence shown here is derived from an EMBL/GenBank/DDBJ whole genome shotgun (WGS) entry which is preliminary data.</text>
</comment>
<name>A0AAW2WST4_9LAMI</name>
<dbReference type="AlphaFoldDB" id="A0AAW2WST4"/>
<organism evidence="1">
    <name type="scientific">Sesamum latifolium</name>
    <dbReference type="NCBI Taxonomy" id="2727402"/>
    <lineage>
        <taxon>Eukaryota</taxon>
        <taxon>Viridiplantae</taxon>
        <taxon>Streptophyta</taxon>
        <taxon>Embryophyta</taxon>
        <taxon>Tracheophyta</taxon>
        <taxon>Spermatophyta</taxon>
        <taxon>Magnoliopsida</taxon>
        <taxon>eudicotyledons</taxon>
        <taxon>Gunneridae</taxon>
        <taxon>Pentapetalae</taxon>
        <taxon>asterids</taxon>
        <taxon>lamiids</taxon>
        <taxon>Lamiales</taxon>
        <taxon>Pedaliaceae</taxon>
        <taxon>Sesamum</taxon>
    </lineage>
</organism>
<proteinExistence type="predicted"/>
<sequence>MSSITHTRAKSSLVHARVMASGYNGLPTPLATVLSPSEVQNSMGKWHSLIHTGTCVCLCFLKIIPAPNVEVQSVVPGTTMVHHL</sequence>
<gene>
    <name evidence="1" type="ORF">Slati_2232600</name>
</gene>
<reference evidence="1" key="2">
    <citation type="journal article" date="2024" name="Plant">
        <title>Genomic evolution and insights into agronomic trait innovations of Sesamum species.</title>
        <authorList>
            <person name="Miao H."/>
            <person name="Wang L."/>
            <person name="Qu L."/>
            <person name="Liu H."/>
            <person name="Sun Y."/>
            <person name="Le M."/>
            <person name="Wang Q."/>
            <person name="Wei S."/>
            <person name="Zheng Y."/>
            <person name="Lin W."/>
            <person name="Duan Y."/>
            <person name="Cao H."/>
            <person name="Xiong S."/>
            <person name="Wang X."/>
            <person name="Wei L."/>
            <person name="Li C."/>
            <person name="Ma Q."/>
            <person name="Ju M."/>
            <person name="Zhao R."/>
            <person name="Li G."/>
            <person name="Mu C."/>
            <person name="Tian Q."/>
            <person name="Mei H."/>
            <person name="Zhang T."/>
            <person name="Gao T."/>
            <person name="Zhang H."/>
        </authorList>
    </citation>
    <scope>NUCLEOTIDE SEQUENCE</scope>
    <source>
        <strain evidence="1">KEN1</strain>
    </source>
</reference>
<protein>
    <submittedName>
        <fullName evidence="1">Uncharacterized protein</fullName>
    </submittedName>
</protein>
<accession>A0AAW2WST4</accession>